<sequence>MNILIVTEKFKIGGLERSILKQIKYLEDNGHNVYLAIREYDNHNLIENRKNILYLPEKMFASAEVLIKFVEKNNINIIHAHPFNTILCSIFASQVTQIPMVYTVHGLSSLNYTHRLEDDILIRYFIGEVQPNIFSVSQYYTKFLKEGYFNEKTTYLPNSIDMDSISLEGRIEVSKGIGVFVGRFSDDNVKALKKFYENKSKYNLSKVDIYGHGNELEKLIELVKLSKGFFEYKGISDNPLKTIEKYEVVLGIGQQVMEGISLKKKVILIGYGKLSGYLNYEIYNQIKVNNFVNRFISNKENLEFNEDDIEFIFEDFSKNYNSTSVNKIYLNTLIDAEFVNNDYIVEIFHMRNSDSLLNLCKEKILPNTLNPYILNSLKWGNNINTGN</sequence>
<dbReference type="eggNOG" id="COG0438">
    <property type="taxonomic scope" value="Bacteria"/>
</dbReference>
<feature type="domain" description="Glycosyltransferase subfamily 4-like N-terminal" evidence="1">
    <location>
        <begin position="12"/>
        <end position="163"/>
    </location>
</feature>
<dbReference type="EMBL" id="JPVQ01000026">
    <property type="protein sequence ID" value="KGR90094.1"/>
    <property type="molecule type" value="Genomic_DNA"/>
</dbReference>
<proteinExistence type="predicted"/>
<dbReference type="RefSeq" id="WP_036177765.1">
    <property type="nucleotide sequence ID" value="NZ_AVCZ01000026.1"/>
</dbReference>
<dbReference type="Pfam" id="PF13439">
    <property type="entry name" value="Glyco_transf_4"/>
    <property type="match status" value="1"/>
</dbReference>
<dbReference type="GO" id="GO:0016758">
    <property type="term" value="F:hexosyltransferase activity"/>
    <property type="evidence" value="ECO:0007669"/>
    <property type="project" value="TreeGrafter"/>
</dbReference>
<dbReference type="SUPFAM" id="SSF53756">
    <property type="entry name" value="UDP-Glycosyltransferase/glycogen phosphorylase"/>
    <property type="match status" value="1"/>
</dbReference>
<organism evidence="2 3">
    <name type="scientific">Ureibacillus massiliensis 4400831 = CIP 108448 = CCUG 49529</name>
    <dbReference type="NCBI Taxonomy" id="1211035"/>
    <lineage>
        <taxon>Bacteria</taxon>
        <taxon>Bacillati</taxon>
        <taxon>Bacillota</taxon>
        <taxon>Bacilli</taxon>
        <taxon>Bacillales</taxon>
        <taxon>Caryophanaceae</taxon>
        <taxon>Ureibacillus</taxon>
    </lineage>
</organism>
<dbReference type="PANTHER" id="PTHR45947">
    <property type="entry name" value="SULFOQUINOVOSYL TRANSFERASE SQD2"/>
    <property type="match status" value="1"/>
</dbReference>
<evidence type="ECO:0000259" key="1">
    <source>
        <dbReference type="Pfam" id="PF13439"/>
    </source>
</evidence>
<dbReference type="PANTHER" id="PTHR45947:SF3">
    <property type="entry name" value="SULFOQUINOVOSYL TRANSFERASE SQD2"/>
    <property type="match status" value="1"/>
</dbReference>
<dbReference type="Proteomes" id="UP000030595">
    <property type="component" value="Unassembled WGS sequence"/>
</dbReference>
<gene>
    <name evidence="2" type="ORF">CD30_13605</name>
</gene>
<comment type="caution">
    <text evidence="2">The sequence shown here is derived from an EMBL/GenBank/DDBJ whole genome shotgun (WGS) entry which is preliminary data.</text>
</comment>
<evidence type="ECO:0000313" key="3">
    <source>
        <dbReference type="Proteomes" id="UP000030595"/>
    </source>
</evidence>
<dbReference type="InterPro" id="IPR050194">
    <property type="entry name" value="Glycosyltransferase_grp1"/>
</dbReference>
<evidence type="ECO:0000313" key="2">
    <source>
        <dbReference type="EMBL" id="KGR90094.1"/>
    </source>
</evidence>
<dbReference type="InterPro" id="IPR028098">
    <property type="entry name" value="Glyco_trans_4-like_N"/>
</dbReference>
<dbReference type="AlphaFoldDB" id="A0A0A3IZ90"/>
<protein>
    <recommendedName>
        <fullName evidence="1">Glycosyltransferase subfamily 4-like N-terminal domain-containing protein</fullName>
    </recommendedName>
</protein>
<dbReference type="OrthoDB" id="570545at2"/>
<accession>A0A0A3IZ90</accession>
<dbReference type="Gene3D" id="3.40.50.2000">
    <property type="entry name" value="Glycogen Phosphorylase B"/>
    <property type="match status" value="1"/>
</dbReference>
<reference evidence="2 3" key="1">
    <citation type="submission" date="2014-02" db="EMBL/GenBank/DDBJ databases">
        <title>Draft genome sequence of Lysinibacillus massiliensis CCUG 49529.</title>
        <authorList>
            <person name="Zhang F."/>
            <person name="Wang G."/>
            <person name="Zhang L."/>
        </authorList>
    </citation>
    <scope>NUCLEOTIDE SEQUENCE [LARGE SCALE GENOMIC DNA]</scope>
    <source>
        <strain evidence="2 3">CCUG 49529</strain>
    </source>
</reference>
<name>A0A0A3IZ90_9BACL</name>
<keyword evidence="3" id="KW-1185">Reference proteome</keyword>